<name>A0A4P9W7N9_9FUNG</name>
<keyword evidence="5" id="KW-0131">Cell cycle</keyword>
<evidence type="ECO:0000313" key="8">
    <source>
        <dbReference type="Proteomes" id="UP000269721"/>
    </source>
</evidence>
<dbReference type="GO" id="GO:0006270">
    <property type="term" value="P:DNA replication initiation"/>
    <property type="evidence" value="ECO:0007669"/>
    <property type="project" value="InterPro"/>
</dbReference>
<evidence type="ECO:0000256" key="3">
    <source>
        <dbReference type="ARBA" id="ARBA00022705"/>
    </source>
</evidence>
<accession>A0A4P9W7N9</accession>
<dbReference type="GO" id="GO:0031261">
    <property type="term" value="C:DNA replication preinitiation complex"/>
    <property type="evidence" value="ECO:0007669"/>
    <property type="project" value="TreeGrafter"/>
</dbReference>
<protein>
    <submittedName>
        <fullName evidence="7">CDC45-like protein-domain-containing protein</fullName>
    </submittedName>
</protein>
<evidence type="ECO:0000256" key="4">
    <source>
        <dbReference type="ARBA" id="ARBA00023242"/>
    </source>
</evidence>
<reference evidence="8" key="1">
    <citation type="journal article" date="2018" name="Nat. Microbiol.">
        <title>Leveraging single-cell genomics to expand the fungal tree of life.</title>
        <authorList>
            <person name="Ahrendt S.R."/>
            <person name="Quandt C.A."/>
            <person name="Ciobanu D."/>
            <person name="Clum A."/>
            <person name="Salamov A."/>
            <person name="Andreopoulos B."/>
            <person name="Cheng J.F."/>
            <person name="Woyke T."/>
            <person name="Pelin A."/>
            <person name="Henrissat B."/>
            <person name="Reynolds N.K."/>
            <person name="Benny G.L."/>
            <person name="Smith M.E."/>
            <person name="James T.Y."/>
            <person name="Grigoriev I.V."/>
        </authorList>
    </citation>
    <scope>NUCLEOTIDE SEQUENCE [LARGE SCALE GENOMIC DNA]</scope>
</reference>
<dbReference type="Pfam" id="PF02724">
    <property type="entry name" value="CDC45"/>
    <property type="match status" value="1"/>
</dbReference>
<feature type="region of interest" description="Disordered" evidence="6">
    <location>
        <begin position="69"/>
        <end position="109"/>
    </location>
</feature>
<dbReference type="OrthoDB" id="10258882at2759"/>
<organism evidence="7 8">
    <name type="scientific">Blyttiomyces helicus</name>
    <dbReference type="NCBI Taxonomy" id="388810"/>
    <lineage>
        <taxon>Eukaryota</taxon>
        <taxon>Fungi</taxon>
        <taxon>Fungi incertae sedis</taxon>
        <taxon>Chytridiomycota</taxon>
        <taxon>Chytridiomycota incertae sedis</taxon>
        <taxon>Chytridiomycetes</taxon>
        <taxon>Chytridiomycetes incertae sedis</taxon>
        <taxon>Blyttiomyces</taxon>
    </lineage>
</organism>
<dbReference type="GO" id="GO:1902977">
    <property type="term" value="P:mitotic DNA replication preinitiation complex assembly"/>
    <property type="evidence" value="ECO:0007669"/>
    <property type="project" value="TreeGrafter"/>
</dbReference>
<keyword evidence="4" id="KW-0539">Nucleus</keyword>
<gene>
    <name evidence="7" type="ORF">BDK51DRAFT_31716</name>
</gene>
<evidence type="ECO:0000256" key="5">
    <source>
        <dbReference type="ARBA" id="ARBA00023306"/>
    </source>
</evidence>
<feature type="compositionally biased region" description="Acidic residues" evidence="6">
    <location>
        <begin position="135"/>
        <end position="149"/>
    </location>
</feature>
<feature type="region of interest" description="Disordered" evidence="6">
    <location>
        <begin position="133"/>
        <end position="169"/>
    </location>
</feature>
<keyword evidence="8" id="KW-1185">Reference proteome</keyword>
<dbReference type="GO" id="GO:0000727">
    <property type="term" value="P:double-strand break repair via break-induced replication"/>
    <property type="evidence" value="ECO:0007669"/>
    <property type="project" value="TreeGrafter"/>
</dbReference>
<evidence type="ECO:0000313" key="7">
    <source>
        <dbReference type="EMBL" id="RKO88501.1"/>
    </source>
</evidence>
<proteinExistence type="inferred from homology"/>
<keyword evidence="3" id="KW-0235">DNA replication</keyword>
<dbReference type="GO" id="GO:0003682">
    <property type="term" value="F:chromatin binding"/>
    <property type="evidence" value="ECO:0007669"/>
    <property type="project" value="TreeGrafter"/>
</dbReference>
<dbReference type="PANTHER" id="PTHR10507:SF0">
    <property type="entry name" value="CELL DIVISION CONTROL PROTEIN 45 HOMOLOG"/>
    <property type="match status" value="1"/>
</dbReference>
<dbReference type="InterPro" id="IPR003874">
    <property type="entry name" value="CDC45"/>
</dbReference>
<feature type="compositionally biased region" description="Gly residues" evidence="6">
    <location>
        <begin position="72"/>
        <end position="83"/>
    </location>
</feature>
<dbReference type="Proteomes" id="UP000269721">
    <property type="component" value="Unassembled WGS sequence"/>
</dbReference>
<evidence type="ECO:0000256" key="6">
    <source>
        <dbReference type="SAM" id="MobiDB-lite"/>
    </source>
</evidence>
<evidence type="ECO:0000256" key="1">
    <source>
        <dbReference type="ARBA" id="ARBA00004123"/>
    </source>
</evidence>
<evidence type="ECO:0000256" key="2">
    <source>
        <dbReference type="ARBA" id="ARBA00010727"/>
    </source>
</evidence>
<dbReference type="AlphaFoldDB" id="A0A4P9W7N9"/>
<dbReference type="EMBL" id="KZ996670">
    <property type="protein sequence ID" value="RKO88501.1"/>
    <property type="molecule type" value="Genomic_DNA"/>
</dbReference>
<sequence length="338" mass="36692">MNITFKRTIREKLQRIAPSYNIPDILFPSFYKHYGWKGTVSAADAVYSITALLDCGVDWIVRHRSGTYDETGGAGGGGGGAGGDSDHAPTTRRAGRGGEESGPCSGGLAGVGVGTRTGMAALRVGDLVHSVGWGFDEDDGEEEPGEGDATDAMTQGEEQDGRPGRTKKKVKERDWVRNFYIAYDALDKNLHLVLVLVSEISIRFVVAYLELKKGFPNVVHVVHVAVIENHDLSAGVYLCQIRIKGVTNNPYGGKAKPGSGHLTTTPTGGHAPPSYKALLRQSHLRTGPKVIQVERPVHVGDVDCHVFRQVKKLFDMDEAPAVEHDDCPQLEWRKIRGK</sequence>
<comment type="similarity">
    <text evidence="2">Belongs to the CDC45 family.</text>
</comment>
<dbReference type="GO" id="GO:0003688">
    <property type="term" value="F:DNA replication origin binding"/>
    <property type="evidence" value="ECO:0007669"/>
    <property type="project" value="TreeGrafter"/>
</dbReference>
<dbReference type="PANTHER" id="PTHR10507">
    <property type="entry name" value="CDC45-RELATED PROTEIN"/>
    <property type="match status" value="1"/>
</dbReference>
<dbReference type="GO" id="GO:0003697">
    <property type="term" value="F:single-stranded DNA binding"/>
    <property type="evidence" value="ECO:0007669"/>
    <property type="project" value="TreeGrafter"/>
</dbReference>
<comment type="subcellular location">
    <subcellularLocation>
        <location evidence="1">Nucleus</location>
    </subcellularLocation>
</comment>